<reference evidence="2 3" key="1">
    <citation type="submission" date="2019-06" db="EMBL/GenBank/DDBJ databases">
        <title>Whole genome shotgun sequence of Microbacterium testaceum NBRC 12675.</title>
        <authorList>
            <person name="Hosoyama A."/>
            <person name="Uohara A."/>
            <person name="Ohji S."/>
            <person name="Ichikawa N."/>
        </authorList>
    </citation>
    <scope>NUCLEOTIDE SEQUENCE [LARGE SCALE GENOMIC DNA]</scope>
    <source>
        <strain evidence="2 3">NBRC 12675</strain>
    </source>
</reference>
<proteinExistence type="predicted"/>
<dbReference type="GeneID" id="57142914"/>
<feature type="domain" description="Carrier" evidence="1">
    <location>
        <begin position="1"/>
        <end position="92"/>
    </location>
</feature>
<dbReference type="Proteomes" id="UP000319525">
    <property type="component" value="Unassembled WGS sequence"/>
</dbReference>
<name>A0A4Y3QGI0_MICTE</name>
<accession>A0A4Y3QGI0</accession>
<dbReference type="OrthoDB" id="9803943at2"/>
<evidence type="ECO:0000313" key="2">
    <source>
        <dbReference type="EMBL" id="GEB44254.1"/>
    </source>
</evidence>
<comment type="caution">
    <text evidence="2">The sequence shown here is derived from an EMBL/GenBank/DDBJ whole genome shotgun (WGS) entry which is preliminary data.</text>
</comment>
<dbReference type="EMBL" id="BJML01000001">
    <property type="protein sequence ID" value="GEB44254.1"/>
    <property type="molecule type" value="Genomic_DNA"/>
</dbReference>
<dbReference type="Pfam" id="PF00550">
    <property type="entry name" value="PP-binding"/>
    <property type="match status" value="1"/>
</dbReference>
<dbReference type="Gene3D" id="1.10.1200.10">
    <property type="entry name" value="ACP-like"/>
    <property type="match status" value="1"/>
</dbReference>
<evidence type="ECO:0000259" key="1">
    <source>
        <dbReference type="PROSITE" id="PS50075"/>
    </source>
</evidence>
<dbReference type="SUPFAM" id="SSF47336">
    <property type="entry name" value="ACP-like"/>
    <property type="match status" value="1"/>
</dbReference>
<evidence type="ECO:0000313" key="3">
    <source>
        <dbReference type="Proteomes" id="UP000319525"/>
    </source>
</evidence>
<dbReference type="InterPro" id="IPR009081">
    <property type="entry name" value="PP-bd_ACP"/>
</dbReference>
<dbReference type="InterPro" id="IPR036736">
    <property type="entry name" value="ACP-like_sf"/>
</dbReference>
<dbReference type="RefSeq" id="WP_103206630.1">
    <property type="nucleotide sequence ID" value="NZ_BJML01000001.1"/>
</dbReference>
<organism evidence="2 3">
    <name type="scientific">Microbacterium testaceum</name>
    <name type="common">Aureobacterium testaceum</name>
    <name type="synonym">Brevibacterium testaceum</name>
    <dbReference type="NCBI Taxonomy" id="2033"/>
    <lineage>
        <taxon>Bacteria</taxon>
        <taxon>Bacillati</taxon>
        <taxon>Actinomycetota</taxon>
        <taxon>Actinomycetes</taxon>
        <taxon>Micrococcales</taxon>
        <taxon>Microbacteriaceae</taxon>
        <taxon>Microbacterium</taxon>
    </lineage>
</organism>
<dbReference type="PROSITE" id="PS50075">
    <property type="entry name" value="CARRIER"/>
    <property type="match status" value="1"/>
</dbReference>
<sequence>MTEQTIEREIVSAIVERLGLEIDPVDVDLDAPIFSSLAEGTEHEESSLNLDSIDILEVVLALNATFDVELPDDQPEVFTSVRTIADYVRAHRVDAA</sequence>
<protein>
    <submittedName>
        <fullName evidence="2">Acyl carrier protein</fullName>
    </submittedName>
</protein>
<gene>
    <name evidence="2" type="primary">acpP_1</name>
    <name evidence="2" type="ORF">MTE01_01990</name>
</gene>
<dbReference type="AlphaFoldDB" id="A0A4Y3QGI0"/>